<evidence type="ECO:0000256" key="6">
    <source>
        <dbReference type="ARBA" id="ARBA00022552"/>
    </source>
</evidence>
<dbReference type="InterPro" id="IPR019310">
    <property type="entry name" value="Efg1"/>
</dbReference>
<proteinExistence type="inferred from homology"/>
<dbReference type="EMBL" id="CAJPDQ010000006">
    <property type="protein sequence ID" value="CAF9911693.1"/>
    <property type="molecule type" value="Genomic_DNA"/>
</dbReference>
<dbReference type="InterPro" id="IPR050786">
    <property type="entry name" value="EFG1_rRNA-proc"/>
</dbReference>
<dbReference type="GO" id="GO:0000462">
    <property type="term" value="P:maturation of SSU-rRNA from tricistronic rRNA transcript (SSU-rRNA, 5.8S rRNA, LSU-rRNA)"/>
    <property type="evidence" value="ECO:0007669"/>
    <property type="project" value="TreeGrafter"/>
</dbReference>
<evidence type="ECO:0000256" key="8">
    <source>
        <dbReference type="ARBA" id="ARBA00023242"/>
    </source>
</evidence>
<dbReference type="GO" id="GO:0005730">
    <property type="term" value="C:nucleolus"/>
    <property type="evidence" value="ECO:0007669"/>
    <property type="project" value="UniProtKB-SubCell"/>
</dbReference>
<gene>
    <name evidence="10" type="ORF">GOMPHAMPRED_007494</name>
</gene>
<evidence type="ECO:0000256" key="5">
    <source>
        <dbReference type="ARBA" id="ARBA00019827"/>
    </source>
</evidence>
<evidence type="ECO:0000256" key="2">
    <source>
        <dbReference type="ARBA" id="ARBA00004604"/>
    </source>
</evidence>
<feature type="compositionally biased region" description="Polar residues" evidence="9">
    <location>
        <begin position="229"/>
        <end position="240"/>
    </location>
</feature>
<feature type="compositionally biased region" description="Basic and acidic residues" evidence="9">
    <location>
        <begin position="1"/>
        <end position="10"/>
    </location>
</feature>
<evidence type="ECO:0000313" key="10">
    <source>
        <dbReference type="EMBL" id="CAF9911693.1"/>
    </source>
</evidence>
<organism evidence="10 11">
    <name type="scientific">Gomphillus americanus</name>
    <dbReference type="NCBI Taxonomy" id="1940652"/>
    <lineage>
        <taxon>Eukaryota</taxon>
        <taxon>Fungi</taxon>
        <taxon>Dikarya</taxon>
        <taxon>Ascomycota</taxon>
        <taxon>Pezizomycotina</taxon>
        <taxon>Lecanoromycetes</taxon>
        <taxon>OSLEUM clade</taxon>
        <taxon>Ostropomycetidae</taxon>
        <taxon>Ostropales</taxon>
        <taxon>Graphidaceae</taxon>
        <taxon>Gomphilloideae</taxon>
        <taxon>Gomphillus</taxon>
    </lineage>
</organism>
<dbReference type="GO" id="GO:0030688">
    <property type="term" value="C:preribosome, small subunit precursor"/>
    <property type="evidence" value="ECO:0007669"/>
    <property type="project" value="TreeGrafter"/>
</dbReference>
<feature type="region of interest" description="Disordered" evidence="9">
    <location>
        <begin position="63"/>
        <end position="86"/>
    </location>
</feature>
<accession>A0A8H3IB04</accession>
<feature type="compositionally biased region" description="Low complexity" evidence="9">
    <location>
        <begin position="68"/>
        <end position="80"/>
    </location>
</feature>
<dbReference type="OrthoDB" id="47732at2759"/>
<feature type="region of interest" description="Disordered" evidence="9">
    <location>
        <begin position="221"/>
        <end position="273"/>
    </location>
</feature>
<keyword evidence="8" id="KW-0539">Nucleus</keyword>
<name>A0A8H3IB04_9LECA</name>
<comment type="caution">
    <text evidence="10">The sequence shown here is derived from an EMBL/GenBank/DDBJ whole genome shotgun (WGS) entry which is preliminary data.</text>
</comment>
<feature type="region of interest" description="Disordered" evidence="9">
    <location>
        <begin position="1"/>
        <end position="47"/>
    </location>
</feature>
<evidence type="ECO:0000256" key="1">
    <source>
        <dbReference type="ARBA" id="ARBA00002773"/>
    </source>
</evidence>
<evidence type="ECO:0000256" key="4">
    <source>
        <dbReference type="ARBA" id="ARBA00018689"/>
    </source>
</evidence>
<evidence type="ECO:0000313" key="11">
    <source>
        <dbReference type="Proteomes" id="UP000664169"/>
    </source>
</evidence>
<evidence type="ECO:0000256" key="3">
    <source>
        <dbReference type="ARBA" id="ARBA00006916"/>
    </source>
</evidence>
<keyword evidence="6" id="KW-0698">rRNA processing</keyword>
<evidence type="ECO:0000256" key="7">
    <source>
        <dbReference type="ARBA" id="ARBA00023054"/>
    </source>
</evidence>
<keyword evidence="7" id="KW-0175">Coiled coil</keyword>
<evidence type="ECO:0000256" key="9">
    <source>
        <dbReference type="SAM" id="MobiDB-lite"/>
    </source>
</evidence>
<reference evidence="10" key="1">
    <citation type="submission" date="2021-03" db="EMBL/GenBank/DDBJ databases">
        <authorList>
            <person name="Tagirdzhanova G."/>
        </authorList>
    </citation>
    <scope>NUCLEOTIDE SEQUENCE</scope>
</reference>
<dbReference type="Proteomes" id="UP000664169">
    <property type="component" value="Unassembled WGS sequence"/>
</dbReference>
<keyword evidence="11" id="KW-1185">Reference proteome</keyword>
<comment type="function">
    <text evidence="1">Involved in rRNA processing.</text>
</comment>
<dbReference type="PANTHER" id="PTHR33911:SF1">
    <property type="entry name" value="RRNA-PROCESSING PROTEIN EFG1"/>
    <property type="match status" value="1"/>
</dbReference>
<comment type="similarity">
    <text evidence="3">Belongs to the EFG1 family.</text>
</comment>
<dbReference type="PANTHER" id="PTHR33911">
    <property type="entry name" value="RRNA-PROCESSING PROTEIN EFG1"/>
    <property type="match status" value="1"/>
</dbReference>
<dbReference type="AlphaFoldDB" id="A0A8H3IB04"/>
<dbReference type="Pfam" id="PF10153">
    <property type="entry name" value="Efg1"/>
    <property type="match status" value="1"/>
</dbReference>
<sequence>MAEKTHERGSVKSRLPGKARHESRLKSTKRQKQPLSQATGIHTPLTEIRQKIRALEKLLAYDAEKSRSTQGSSGRSTVRSMPSHIRQEKERALAGYKHDLQLALEKRTKTQEHSKMISKYHHVRFFERKKAERRLKQAKAAFEIGEAPEEAVLNAQTDLNYTLYLPLDEKYISLWPQSTLDDPDNVRGGGSWKKLAAMWTESLAKGQTKQEIELDMLNVRDNGWPHTHGQPSTASSSTGDHLQKRRIMAMDKMQRKERAKKERGAGIGEVGNGLSLTSKKIDIEMDSDSDGFFEK</sequence>
<feature type="compositionally biased region" description="Basic and acidic residues" evidence="9">
    <location>
        <begin position="248"/>
        <end position="264"/>
    </location>
</feature>
<protein>
    <recommendedName>
        <fullName evidence="4">rRNA-processing protein EFG1</fullName>
    </recommendedName>
    <alternativeName>
        <fullName evidence="5">rRNA-processing protein efg1</fullName>
    </alternativeName>
</protein>
<comment type="subcellular location">
    <subcellularLocation>
        <location evidence="2">Nucleus</location>
        <location evidence="2">Nucleolus</location>
    </subcellularLocation>
</comment>